<accession>A0ABT5BHR7</accession>
<sequence>MRSSSSTSPEQARSSIDGGAPRGRSGYPCGIVLPDGARKALAVARGLRYGTLDGLAGRRVCLFALHRVIANVLTELAHALPPDIEPAAANFPDRAIAKYGIVHITVPIGGAVELPRPSRRDLRALGVLVRSRHPEQREVAADFFDTLLEEIAAAVRVVSLILDVEHDHRTHQERVAHTYKGLPPSYFPRMARVRDAAVTNAPASWMYKHLYL</sequence>
<feature type="compositionally biased region" description="Polar residues" evidence="1">
    <location>
        <begin position="1"/>
        <end position="14"/>
    </location>
</feature>
<gene>
    <name evidence="2" type="ORF">POL58_38520</name>
</gene>
<protein>
    <submittedName>
        <fullName evidence="2">Uncharacterized protein</fullName>
    </submittedName>
</protein>
<comment type="caution">
    <text evidence="2">The sequence shown here is derived from an EMBL/GenBank/DDBJ whole genome shotgun (WGS) entry which is preliminary data.</text>
</comment>
<organism evidence="2 3">
    <name type="scientific">Nannocystis radixulma</name>
    <dbReference type="NCBI Taxonomy" id="2995305"/>
    <lineage>
        <taxon>Bacteria</taxon>
        <taxon>Pseudomonadati</taxon>
        <taxon>Myxococcota</taxon>
        <taxon>Polyangia</taxon>
        <taxon>Nannocystales</taxon>
        <taxon>Nannocystaceae</taxon>
        <taxon>Nannocystis</taxon>
    </lineage>
</organism>
<proteinExistence type="predicted"/>
<dbReference type="EMBL" id="JAQNDN010000022">
    <property type="protein sequence ID" value="MDC0673704.1"/>
    <property type="molecule type" value="Genomic_DNA"/>
</dbReference>
<evidence type="ECO:0000256" key="1">
    <source>
        <dbReference type="SAM" id="MobiDB-lite"/>
    </source>
</evidence>
<keyword evidence="3" id="KW-1185">Reference proteome</keyword>
<evidence type="ECO:0000313" key="3">
    <source>
        <dbReference type="Proteomes" id="UP001217838"/>
    </source>
</evidence>
<name>A0ABT5BHR7_9BACT</name>
<dbReference type="RefSeq" id="WP_272007098.1">
    <property type="nucleotide sequence ID" value="NZ_JAQNDN010000022.1"/>
</dbReference>
<dbReference type="Proteomes" id="UP001217838">
    <property type="component" value="Unassembled WGS sequence"/>
</dbReference>
<reference evidence="2 3" key="1">
    <citation type="submission" date="2022-11" db="EMBL/GenBank/DDBJ databases">
        <title>Minimal conservation of predation-associated metabolite biosynthetic gene clusters underscores biosynthetic potential of Myxococcota including descriptions for ten novel species: Archangium lansinium sp. nov., Myxococcus landrumus sp. nov., Nannocystis bai.</title>
        <authorList>
            <person name="Ahearne A."/>
            <person name="Stevens C."/>
            <person name="Dowd S."/>
        </authorList>
    </citation>
    <scope>NUCLEOTIDE SEQUENCE [LARGE SCALE GENOMIC DNA]</scope>
    <source>
        <strain evidence="2 3">NCELM</strain>
    </source>
</reference>
<feature type="region of interest" description="Disordered" evidence="1">
    <location>
        <begin position="1"/>
        <end position="23"/>
    </location>
</feature>
<evidence type="ECO:0000313" key="2">
    <source>
        <dbReference type="EMBL" id="MDC0673704.1"/>
    </source>
</evidence>